<protein>
    <submittedName>
        <fullName evidence="1">Uncharacterized protein</fullName>
    </submittedName>
</protein>
<dbReference type="AlphaFoldDB" id="A0A1H4G9V1"/>
<keyword evidence="2" id="KW-1185">Reference proteome</keyword>
<organism evidence="1 2">
    <name type="scientific">Pedobacter hartonius</name>
    <dbReference type="NCBI Taxonomy" id="425514"/>
    <lineage>
        <taxon>Bacteria</taxon>
        <taxon>Pseudomonadati</taxon>
        <taxon>Bacteroidota</taxon>
        <taxon>Sphingobacteriia</taxon>
        <taxon>Sphingobacteriales</taxon>
        <taxon>Sphingobacteriaceae</taxon>
        <taxon>Pedobacter</taxon>
    </lineage>
</organism>
<evidence type="ECO:0000313" key="1">
    <source>
        <dbReference type="EMBL" id="SEB05472.1"/>
    </source>
</evidence>
<proteinExistence type="predicted"/>
<reference evidence="1 2" key="1">
    <citation type="submission" date="2016-10" db="EMBL/GenBank/DDBJ databases">
        <authorList>
            <person name="de Groot N.N."/>
        </authorList>
    </citation>
    <scope>NUCLEOTIDE SEQUENCE [LARGE SCALE GENOMIC DNA]</scope>
    <source>
        <strain evidence="1 2">DSM 19033</strain>
    </source>
</reference>
<dbReference type="OrthoDB" id="770636at2"/>
<sequence length="91" mass="10592">MSQFTLKLCETPHAITIDILDEANSIQLNTLNNEMLNLTWIWDGAKDKLEEKQRLIDEIYYDLMFVEETFGDEIAASILQLLYSKIDTVYS</sequence>
<evidence type="ECO:0000313" key="2">
    <source>
        <dbReference type="Proteomes" id="UP000198850"/>
    </source>
</evidence>
<name>A0A1H4G9V1_9SPHI</name>
<dbReference type="EMBL" id="FNRA01000009">
    <property type="protein sequence ID" value="SEB05472.1"/>
    <property type="molecule type" value="Genomic_DNA"/>
</dbReference>
<dbReference type="Proteomes" id="UP000198850">
    <property type="component" value="Unassembled WGS sequence"/>
</dbReference>
<dbReference type="RefSeq" id="WP_090558360.1">
    <property type="nucleotide sequence ID" value="NZ_FNRA01000009.1"/>
</dbReference>
<accession>A0A1H4G9V1</accession>
<gene>
    <name evidence="1" type="ORF">SAMN05443550_10988</name>
</gene>